<keyword evidence="1" id="KW-0677">Repeat</keyword>
<dbReference type="AlphaFoldDB" id="C3YEQ7"/>
<dbReference type="STRING" id="7739.C3YEQ7"/>
<dbReference type="Pfam" id="PF01436">
    <property type="entry name" value="NHL"/>
    <property type="match status" value="2"/>
</dbReference>
<dbReference type="InterPro" id="IPR001258">
    <property type="entry name" value="NHL_repeat"/>
</dbReference>
<evidence type="ECO:0000256" key="1">
    <source>
        <dbReference type="ARBA" id="ARBA00022737"/>
    </source>
</evidence>
<dbReference type="SUPFAM" id="SSF101898">
    <property type="entry name" value="NHL repeat"/>
    <property type="match status" value="1"/>
</dbReference>
<dbReference type="eggNOG" id="KOG2177">
    <property type="taxonomic scope" value="Eukaryota"/>
</dbReference>
<accession>C3YEQ7</accession>
<name>C3YEQ7_BRAFL</name>
<gene>
    <name evidence="4" type="ORF">BRAFLDRAFT_122717</name>
</gene>
<reference evidence="4" key="1">
    <citation type="journal article" date="2008" name="Nature">
        <title>The amphioxus genome and the evolution of the chordate karyotype.</title>
        <authorList>
            <consortium name="US DOE Joint Genome Institute (JGI-PGF)"/>
            <person name="Putnam N.H."/>
            <person name="Butts T."/>
            <person name="Ferrier D.E.K."/>
            <person name="Furlong R.F."/>
            <person name="Hellsten U."/>
            <person name="Kawashima T."/>
            <person name="Robinson-Rechavi M."/>
            <person name="Shoguchi E."/>
            <person name="Terry A."/>
            <person name="Yu J.-K."/>
            <person name="Benito-Gutierrez E.L."/>
            <person name="Dubchak I."/>
            <person name="Garcia-Fernandez J."/>
            <person name="Gibson-Brown J.J."/>
            <person name="Grigoriev I.V."/>
            <person name="Horton A.C."/>
            <person name="de Jong P.J."/>
            <person name="Jurka J."/>
            <person name="Kapitonov V.V."/>
            <person name="Kohara Y."/>
            <person name="Kuroki Y."/>
            <person name="Lindquist E."/>
            <person name="Lucas S."/>
            <person name="Osoegawa K."/>
            <person name="Pennacchio L.A."/>
            <person name="Salamov A.A."/>
            <person name="Satou Y."/>
            <person name="Sauka-Spengler T."/>
            <person name="Schmutz J."/>
            <person name="Shin-I T."/>
            <person name="Toyoda A."/>
            <person name="Bronner-Fraser M."/>
            <person name="Fujiyama A."/>
            <person name="Holland L.Z."/>
            <person name="Holland P.W.H."/>
            <person name="Satoh N."/>
            <person name="Rokhsar D.S."/>
        </authorList>
    </citation>
    <scope>NUCLEOTIDE SEQUENCE [LARGE SCALE GENOMIC DNA]</scope>
    <source>
        <strain evidence="4">S238N-H82</strain>
        <tissue evidence="4">Testes</tissue>
    </source>
</reference>
<evidence type="ECO:0000313" key="4">
    <source>
        <dbReference type="EMBL" id="EEN61151.1"/>
    </source>
</evidence>
<dbReference type="InterPro" id="IPR050952">
    <property type="entry name" value="TRIM-NHL_E3_ligases"/>
</dbReference>
<feature type="repeat" description="NHL" evidence="2">
    <location>
        <begin position="410"/>
        <end position="454"/>
    </location>
</feature>
<feature type="repeat" description="NHL" evidence="2">
    <location>
        <begin position="220"/>
        <end position="260"/>
    </location>
</feature>
<evidence type="ECO:0000256" key="2">
    <source>
        <dbReference type="PROSITE-ProRule" id="PRU00504"/>
    </source>
</evidence>
<dbReference type="PROSITE" id="PS51125">
    <property type="entry name" value="NHL"/>
    <property type="match status" value="2"/>
</dbReference>
<proteinExistence type="predicted"/>
<dbReference type="InterPro" id="IPR011042">
    <property type="entry name" value="6-blade_b-propeller_TolB-like"/>
</dbReference>
<sequence length="504" mass="56572">MTSNGNGSSQSRSAKDRFSAASTAMQRFIEKVKPKKSDGGLQTQDHRKNLTILDQRLDLRIVDVETGLERVKDEIEKVDPSGETAIAEATKYFQQLKQMVEDREKEVLEEIEKSCTERKSDLRAQKAAMMFQKVTLKNAANMSEDMLKPERNATDEELLEMKEKITDSFGAMMEKTYLPVSGVVKFTKSPGLEVLESVVGTAGGVSSKMAGLTDRPNLTFGRFGRQNGEFDGPTGMAVRPSGHIAIVDKGNSRVQVFDDKGTFLKSFRTNCKICMGLDADDDGNYFISSWSDECVMKFTKTGELVNKYPLEDGRTRFNPCGLKVVSDRFKKEIPLLSKEPGQVLVVVDNYSNCVLLLRVDGGKLGIIKQVGKDKLEAPRYVVVDQKRCLILVTDIEDNEVVAFNFSGEEEFSYGERGDEDGEFQGPSGIAIDKQDQTIIVANHYDSRIQIFKYDTCEDGLTLSYQRTIARRHLGSPYDMCVSQNRYVLVANYRTNCVEVYRYKL</sequence>
<dbReference type="PANTHER" id="PTHR24104">
    <property type="entry name" value="E3 UBIQUITIN-PROTEIN LIGASE NHLRC1-RELATED"/>
    <property type="match status" value="1"/>
</dbReference>
<feature type="compositionally biased region" description="Polar residues" evidence="3">
    <location>
        <begin position="1"/>
        <end position="12"/>
    </location>
</feature>
<dbReference type="CDD" id="cd05819">
    <property type="entry name" value="NHL"/>
    <property type="match status" value="1"/>
</dbReference>
<feature type="region of interest" description="Disordered" evidence="3">
    <location>
        <begin position="1"/>
        <end position="26"/>
    </location>
</feature>
<dbReference type="GO" id="GO:0008270">
    <property type="term" value="F:zinc ion binding"/>
    <property type="evidence" value="ECO:0007669"/>
    <property type="project" value="UniProtKB-KW"/>
</dbReference>
<dbReference type="Gene3D" id="2.120.10.30">
    <property type="entry name" value="TolB, C-terminal domain"/>
    <property type="match status" value="2"/>
</dbReference>
<evidence type="ECO:0008006" key="5">
    <source>
        <dbReference type="Google" id="ProtNLM"/>
    </source>
</evidence>
<dbReference type="InParanoid" id="C3YEQ7"/>
<protein>
    <recommendedName>
        <fullName evidence="5">B-box C-terminal domain-containing protein</fullName>
    </recommendedName>
</protein>
<organism>
    <name type="scientific">Branchiostoma floridae</name>
    <name type="common">Florida lancelet</name>
    <name type="synonym">Amphioxus</name>
    <dbReference type="NCBI Taxonomy" id="7739"/>
    <lineage>
        <taxon>Eukaryota</taxon>
        <taxon>Metazoa</taxon>
        <taxon>Chordata</taxon>
        <taxon>Cephalochordata</taxon>
        <taxon>Leptocardii</taxon>
        <taxon>Amphioxiformes</taxon>
        <taxon>Branchiostomatidae</taxon>
        <taxon>Branchiostoma</taxon>
    </lineage>
</organism>
<dbReference type="EMBL" id="GG666507">
    <property type="protein sequence ID" value="EEN61151.1"/>
    <property type="molecule type" value="Genomic_DNA"/>
</dbReference>
<evidence type="ECO:0000256" key="3">
    <source>
        <dbReference type="SAM" id="MobiDB-lite"/>
    </source>
</evidence>
<dbReference type="PANTHER" id="PTHR24104:SF25">
    <property type="entry name" value="PROTEIN LIN-41"/>
    <property type="match status" value="1"/>
</dbReference>